<dbReference type="SUPFAM" id="SSF47175">
    <property type="entry name" value="Cytochromes"/>
    <property type="match status" value="1"/>
</dbReference>
<reference evidence="9 10" key="1">
    <citation type="submission" date="2018-09" db="EMBL/GenBank/DDBJ databases">
        <title>Phylogeny of the Shewanellaceae, and recommendation for two new genera, Pseudoshewanella and Parashewanella.</title>
        <authorList>
            <person name="Wang G."/>
        </authorList>
    </citation>
    <scope>NUCLEOTIDE SEQUENCE [LARGE SCALE GENOMIC DNA]</scope>
    <source>
        <strain evidence="9 10">C51</strain>
    </source>
</reference>
<keyword evidence="3 6" id="KW-0479">Metal-binding</keyword>
<dbReference type="PROSITE" id="PS51009">
    <property type="entry name" value="CYTCII"/>
    <property type="match status" value="1"/>
</dbReference>
<evidence type="ECO:0000256" key="8">
    <source>
        <dbReference type="SAM" id="SignalP"/>
    </source>
</evidence>
<dbReference type="Gene3D" id="1.20.120.10">
    <property type="entry name" value="Cytochrome c/b562"/>
    <property type="match status" value="1"/>
</dbReference>
<feature type="binding site" description="covalent" evidence="7">
    <location>
        <position position="141"/>
    </location>
    <ligand>
        <name>heme c</name>
        <dbReference type="ChEBI" id="CHEBI:61717"/>
    </ligand>
</feature>
<dbReference type="GO" id="GO:0009055">
    <property type="term" value="F:electron transfer activity"/>
    <property type="evidence" value="ECO:0007669"/>
    <property type="project" value="InterPro"/>
</dbReference>
<dbReference type="GO" id="GO:0022900">
    <property type="term" value="P:electron transport chain"/>
    <property type="evidence" value="ECO:0007669"/>
    <property type="project" value="InterPro"/>
</dbReference>
<dbReference type="OrthoDB" id="5520910at2"/>
<organism evidence="9 10">
    <name type="scientific">Parashewanella curva</name>
    <dbReference type="NCBI Taxonomy" id="2338552"/>
    <lineage>
        <taxon>Bacteria</taxon>
        <taxon>Pseudomonadati</taxon>
        <taxon>Pseudomonadota</taxon>
        <taxon>Gammaproteobacteria</taxon>
        <taxon>Alteromonadales</taxon>
        <taxon>Shewanellaceae</taxon>
        <taxon>Parashewanella</taxon>
    </lineage>
</organism>
<evidence type="ECO:0000256" key="6">
    <source>
        <dbReference type="PIRSR" id="PIRSR000027-1"/>
    </source>
</evidence>
<evidence type="ECO:0000256" key="4">
    <source>
        <dbReference type="ARBA" id="ARBA00022982"/>
    </source>
</evidence>
<evidence type="ECO:0000256" key="2">
    <source>
        <dbReference type="ARBA" id="ARBA00022617"/>
    </source>
</evidence>
<dbReference type="InterPro" id="IPR010980">
    <property type="entry name" value="Cyt_c/b562"/>
</dbReference>
<evidence type="ECO:0000256" key="3">
    <source>
        <dbReference type="ARBA" id="ARBA00022723"/>
    </source>
</evidence>
<name>A0A3L8Q197_9GAMM</name>
<dbReference type="InterPro" id="IPR002321">
    <property type="entry name" value="Cyt_c_II"/>
</dbReference>
<dbReference type="EMBL" id="QZEI01000003">
    <property type="protein sequence ID" value="RLV61447.1"/>
    <property type="molecule type" value="Genomic_DNA"/>
</dbReference>
<feature type="binding site" description="covalent" evidence="7">
    <location>
        <position position="144"/>
    </location>
    <ligand>
        <name>heme c</name>
        <dbReference type="ChEBI" id="CHEBI:61717"/>
    </ligand>
</feature>
<dbReference type="GO" id="GO:0005506">
    <property type="term" value="F:iron ion binding"/>
    <property type="evidence" value="ECO:0007669"/>
    <property type="project" value="InterPro"/>
</dbReference>
<keyword evidence="10" id="KW-1185">Reference proteome</keyword>
<evidence type="ECO:0000256" key="7">
    <source>
        <dbReference type="PIRSR" id="PIRSR000027-2"/>
    </source>
</evidence>
<dbReference type="Proteomes" id="UP000281474">
    <property type="component" value="Unassembled WGS sequence"/>
</dbReference>
<comment type="PTM">
    <text evidence="7">Binds 1 heme group per subunit.</text>
</comment>
<gene>
    <name evidence="9" type="ORF">D5018_01780</name>
</gene>
<evidence type="ECO:0000256" key="5">
    <source>
        <dbReference type="ARBA" id="ARBA00023004"/>
    </source>
</evidence>
<proteinExistence type="predicted"/>
<evidence type="ECO:0000313" key="9">
    <source>
        <dbReference type="EMBL" id="RLV61447.1"/>
    </source>
</evidence>
<keyword evidence="5 6" id="KW-0408">Iron</keyword>
<keyword evidence="4" id="KW-0249">Electron transport</keyword>
<evidence type="ECO:0000313" key="10">
    <source>
        <dbReference type="Proteomes" id="UP000281474"/>
    </source>
</evidence>
<dbReference type="AlphaFoldDB" id="A0A3L8Q197"/>
<accession>A0A3L8Q197</accession>
<sequence>MFKKLIVASALATTMMTPALANNFKKPEKAIEYRQSSFSMIAYNFGDMSKMLRKKKPMDAAVFKQRAENVAALAKLPLEAFIPGTYKGNTEALAKIDTKMADFEGKMKTFIKNSELLAQAANNNASHGQLKKAFGAVAKTCKSCHDAYKKD</sequence>
<keyword evidence="1" id="KW-0813">Transport</keyword>
<feature type="chain" id="PRO_5017978945" evidence="8">
    <location>
        <begin position="22"/>
        <end position="151"/>
    </location>
</feature>
<comment type="caution">
    <text evidence="9">The sequence shown here is derived from an EMBL/GenBank/DDBJ whole genome shotgun (WGS) entry which is preliminary data.</text>
</comment>
<dbReference type="InterPro" id="IPR012127">
    <property type="entry name" value="Cyt_c_prime"/>
</dbReference>
<keyword evidence="2 7" id="KW-0349">Heme</keyword>
<feature type="signal peptide" evidence="8">
    <location>
        <begin position="1"/>
        <end position="21"/>
    </location>
</feature>
<dbReference type="GO" id="GO:0020037">
    <property type="term" value="F:heme binding"/>
    <property type="evidence" value="ECO:0007669"/>
    <property type="project" value="InterPro"/>
</dbReference>
<dbReference type="GO" id="GO:0042597">
    <property type="term" value="C:periplasmic space"/>
    <property type="evidence" value="ECO:0007669"/>
    <property type="project" value="InterPro"/>
</dbReference>
<keyword evidence="8" id="KW-0732">Signal</keyword>
<feature type="binding site" description="axial binding residue" evidence="6">
    <location>
        <position position="145"/>
    </location>
    <ligand>
        <name>heme c</name>
        <dbReference type="ChEBI" id="CHEBI:61717"/>
    </ligand>
    <ligandPart>
        <name>Fe</name>
        <dbReference type="ChEBI" id="CHEBI:18248"/>
    </ligandPart>
</feature>
<protein>
    <submittedName>
        <fullName evidence="9">Cytochrome c</fullName>
    </submittedName>
</protein>
<dbReference type="PIRSF" id="PIRSF000027">
    <property type="entry name" value="Cytc_c_prime"/>
    <property type="match status" value="1"/>
</dbReference>
<dbReference type="Pfam" id="PF01322">
    <property type="entry name" value="Cytochrom_C_2"/>
    <property type="match status" value="1"/>
</dbReference>
<dbReference type="RefSeq" id="WP_121837268.1">
    <property type="nucleotide sequence ID" value="NZ_ML014754.1"/>
</dbReference>
<evidence type="ECO:0000256" key="1">
    <source>
        <dbReference type="ARBA" id="ARBA00022448"/>
    </source>
</evidence>